<dbReference type="Gene3D" id="1.10.10.10">
    <property type="entry name" value="Winged helix-like DNA-binding domain superfamily/Winged helix DNA-binding domain"/>
    <property type="match status" value="1"/>
</dbReference>
<feature type="domain" description="HTH marR-type" evidence="1">
    <location>
        <begin position="8"/>
        <end position="149"/>
    </location>
</feature>
<dbReference type="Proteomes" id="UP000216451">
    <property type="component" value="Unassembled WGS sequence"/>
</dbReference>
<dbReference type="InterPro" id="IPR022687">
    <property type="entry name" value="HTH_DTXR"/>
</dbReference>
<dbReference type="GeneID" id="98296506"/>
<dbReference type="SMART" id="SM00347">
    <property type="entry name" value="HTH_MARR"/>
    <property type="match status" value="1"/>
</dbReference>
<dbReference type="RefSeq" id="WP_094695044.1">
    <property type="nucleotide sequence ID" value="NZ_JBDNSG010000015.1"/>
</dbReference>
<dbReference type="EMBL" id="MWXA01000009">
    <property type="protein sequence ID" value="OZG65120.1"/>
    <property type="molecule type" value="Genomic_DNA"/>
</dbReference>
<evidence type="ECO:0000259" key="1">
    <source>
        <dbReference type="PROSITE" id="PS50995"/>
    </source>
</evidence>
<reference evidence="2 3" key="1">
    <citation type="journal article" date="2017" name="BMC Genomics">
        <title>Comparative genomic and phylogenomic analyses of the Bifidobacteriaceae family.</title>
        <authorList>
            <person name="Lugli G.A."/>
            <person name="Milani C."/>
            <person name="Turroni F."/>
            <person name="Duranti S."/>
            <person name="Mancabelli L."/>
            <person name="Mangifesta M."/>
            <person name="Ferrario C."/>
            <person name="Modesto M."/>
            <person name="Mattarelli P."/>
            <person name="Jiri K."/>
            <person name="van Sinderen D."/>
            <person name="Ventura M."/>
        </authorList>
    </citation>
    <scope>NUCLEOTIDE SEQUENCE [LARGE SCALE GENOMIC DNA]</scope>
    <source>
        <strain evidence="2 3">LMG 28769</strain>
    </source>
</reference>
<dbReference type="GO" id="GO:0003700">
    <property type="term" value="F:DNA-binding transcription factor activity"/>
    <property type="evidence" value="ECO:0007669"/>
    <property type="project" value="InterPro"/>
</dbReference>
<organism evidence="2 3">
    <name type="scientific">Bifidobacterium aquikefiri</name>
    <dbReference type="NCBI Taxonomy" id="1653207"/>
    <lineage>
        <taxon>Bacteria</taxon>
        <taxon>Bacillati</taxon>
        <taxon>Actinomycetota</taxon>
        <taxon>Actinomycetes</taxon>
        <taxon>Bifidobacteriales</taxon>
        <taxon>Bifidobacteriaceae</taxon>
        <taxon>Bifidobacterium</taxon>
    </lineage>
</organism>
<evidence type="ECO:0000313" key="3">
    <source>
        <dbReference type="Proteomes" id="UP000216451"/>
    </source>
</evidence>
<evidence type="ECO:0000313" key="2">
    <source>
        <dbReference type="EMBL" id="OZG65120.1"/>
    </source>
</evidence>
<comment type="caution">
    <text evidence="2">The sequence shown here is derived from an EMBL/GenBank/DDBJ whole genome shotgun (WGS) entry which is preliminary data.</text>
</comment>
<dbReference type="PROSITE" id="PS50995">
    <property type="entry name" value="HTH_MARR_2"/>
    <property type="match status" value="1"/>
</dbReference>
<proteinExistence type="predicted"/>
<accession>A0A261G128</accession>
<dbReference type="InterPro" id="IPR000835">
    <property type="entry name" value="HTH_MarR-typ"/>
</dbReference>
<dbReference type="GO" id="GO:0003677">
    <property type="term" value="F:DNA binding"/>
    <property type="evidence" value="ECO:0007669"/>
    <property type="project" value="InterPro"/>
</dbReference>
<dbReference type="InterPro" id="IPR039422">
    <property type="entry name" value="MarR/SlyA-like"/>
</dbReference>
<dbReference type="InterPro" id="IPR036388">
    <property type="entry name" value="WH-like_DNA-bd_sf"/>
</dbReference>
<sequence length="159" mass="17641">MFNSDAVTSDTFRELFDACWQARKITELLPELPQGMRPRHISVLDAVHVIGQSGPARVGEISEFLHISTPSVTKMINELSDMGYLGKDGSKTDGRGVEVTLTPSGKRCRSTLVEDYRERICRSLTGKVTDEDCRTTAATIRQLLQAVTLDNTAHNHHKS</sequence>
<dbReference type="InterPro" id="IPR036390">
    <property type="entry name" value="WH_DNA-bd_sf"/>
</dbReference>
<dbReference type="SUPFAM" id="SSF46785">
    <property type="entry name" value="Winged helix' DNA-binding domain"/>
    <property type="match status" value="1"/>
</dbReference>
<protein>
    <submittedName>
        <fullName evidence="2">Transcriptional regulator, MarR family</fullName>
    </submittedName>
</protein>
<dbReference type="GO" id="GO:0006950">
    <property type="term" value="P:response to stress"/>
    <property type="evidence" value="ECO:0007669"/>
    <property type="project" value="TreeGrafter"/>
</dbReference>
<keyword evidence="3" id="KW-1185">Reference proteome</keyword>
<name>A0A261G128_9BIFI</name>
<dbReference type="PANTHER" id="PTHR33164">
    <property type="entry name" value="TRANSCRIPTIONAL REGULATOR, MARR FAMILY"/>
    <property type="match status" value="1"/>
</dbReference>
<dbReference type="AlphaFoldDB" id="A0A261G128"/>
<dbReference type="Pfam" id="PF01325">
    <property type="entry name" value="Fe_dep_repress"/>
    <property type="match status" value="1"/>
</dbReference>
<dbReference type="PANTHER" id="PTHR33164:SF99">
    <property type="entry name" value="MARR FAMILY REGULATORY PROTEIN"/>
    <property type="match status" value="1"/>
</dbReference>
<gene>
    <name evidence="2" type="ORF">BAQU_1860</name>
</gene>
<dbReference type="PRINTS" id="PR00598">
    <property type="entry name" value="HTHMARR"/>
</dbReference>
<dbReference type="OrthoDB" id="3237136at2"/>